<dbReference type="RefSeq" id="WP_189626548.1">
    <property type="nucleotide sequence ID" value="NZ_BNAF01000007.1"/>
</dbReference>
<dbReference type="Proteomes" id="UP000620550">
    <property type="component" value="Unassembled WGS sequence"/>
</dbReference>
<name>A0ABQ3HXX2_9SPHI</name>
<keyword evidence="2" id="KW-1185">Reference proteome</keyword>
<organism evidence="1 2">
    <name type="scientific">Sphingobacterium griseoflavum</name>
    <dbReference type="NCBI Taxonomy" id="1474952"/>
    <lineage>
        <taxon>Bacteria</taxon>
        <taxon>Pseudomonadati</taxon>
        <taxon>Bacteroidota</taxon>
        <taxon>Sphingobacteriia</taxon>
        <taxon>Sphingobacteriales</taxon>
        <taxon>Sphingobacteriaceae</taxon>
        <taxon>Sphingobacterium</taxon>
    </lineage>
</organism>
<evidence type="ECO:0008006" key="3">
    <source>
        <dbReference type="Google" id="ProtNLM"/>
    </source>
</evidence>
<evidence type="ECO:0000313" key="2">
    <source>
        <dbReference type="Proteomes" id="UP000620550"/>
    </source>
</evidence>
<evidence type="ECO:0000313" key="1">
    <source>
        <dbReference type="EMBL" id="GHE36971.1"/>
    </source>
</evidence>
<sequence>MRKLFLVAFTCFMAFTQSCSKIEEGLKLPDENASALHLPKESEAYGKAVAQEIRGIVNNCNKMDIDLSTTGGSPESRTRFYQDIYKASPTVARTKVSINRLQTTPEVYFEKINNLTPIQIEFVERIVKACERSTSHEDLTEKLSTIVKKISEKVPEIQQERLFNVIAVMYYGLNEILRLEKQGHISTAGGFNTHMPRLKSFSENGDGGGGWGAACRKFLATGWVIAVGEPTPAGEIVMSVATVVVAGVLLYEVITCRTSGTSGNPNQSYCQLRYAGCKSSIPNGCHICLRYCLVQGTWPPYSSHKCT</sequence>
<protein>
    <recommendedName>
        <fullName evidence="3">Lipoprotein</fullName>
    </recommendedName>
</protein>
<dbReference type="PROSITE" id="PS51257">
    <property type="entry name" value="PROKAR_LIPOPROTEIN"/>
    <property type="match status" value="1"/>
</dbReference>
<gene>
    <name evidence="1" type="ORF">GCM10017764_20230</name>
</gene>
<proteinExistence type="predicted"/>
<comment type="caution">
    <text evidence="1">The sequence shown here is derived from an EMBL/GenBank/DDBJ whole genome shotgun (WGS) entry which is preliminary data.</text>
</comment>
<accession>A0ABQ3HXX2</accession>
<reference evidence="2" key="1">
    <citation type="journal article" date="2019" name="Int. J. Syst. Evol. Microbiol.">
        <title>The Global Catalogue of Microorganisms (GCM) 10K type strain sequencing project: providing services to taxonomists for standard genome sequencing and annotation.</title>
        <authorList>
            <consortium name="The Broad Institute Genomics Platform"/>
            <consortium name="The Broad Institute Genome Sequencing Center for Infectious Disease"/>
            <person name="Wu L."/>
            <person name="Ma J."/>
        </authorList>
    </citation>
    <scope>NUCLEOTIDE SEQUENCE [LARGE SCALE GENOMIC DNA]</scope>
    <source>
        <strain evidence="2">CGMCC 1.12966</strain>
    </source>
</reference>
<dbReference type="EMBL" id="BNAF01000007">
    <property type="protein sequence ID" value="GHE36971.1"/>
    <property type="molecule type" value="Genomic_DNA"/>
</dbReference>